<dbReference type="PANTHER" id="PTHR47950">
    <property type="entry name" value="CYTOCHROME P450, FAMILY 76, SUBFAMILY C, POLYPEPTIDE 5-RELATED"/>
    <property type="match status" value="1"/>
</dbReference>
<comment type="similarity">
    <text evidence="1">Belongs to the cytochrome P450 family.</text>
</comment>
<evidence type="ECO:0000313" key="3">
    <source>
        <dbReference type="Proteomes" id="UP000029120"/>
    </source>
</evidence>
<dbReference type="Gene3D" id="1.10.630.10">
    <property type="entry name" value="Cytochrome P450"/>
    <property type="match status" value="1"/>
</dbReference>
<dbReference type="OrthoDB" id="2789670at2759"/>
<dbReference type="InterPro" id="IPR001128">
    <property type="entry name" value="Cyt_P450"/>
</dbReference>
<dbReference type="Gramene" id="KFK22340">
    <property type="protein sequence ID" value="KFK22340"/>
    <property type="gene ID" value="AALP_AAs51689U000100"/>
</dbReference>
<dbReference type="SUPFAM" id="SSF48264">
    <property type="entry name" value="Cytochrome P450"/>
    <property type="match status" value="1"/>
</dbReference>
<dbReference type="PANTHER" id="PTHR47950:SF44">
    <property type="entry name" value="CYTOCHROME P450, FAMILY 76, SUBFAMILY C, POLYPEPTIDE 5-RELATED"/>
    <property type="match status" value="1"/>
</dbReference>
<name>A0A087FXI8_ARAAL</name>
<keyword evidence="3" id="KW-1185">Reference proteome</keyword>
<sequence length="122" mass="13574">MEATKALRMNKMKELVGFMSESSEREEAVNISRASFITTLNIISNLLFSVDFGSYDSKKLNEFQDMVIGISIAVGNPDVANYFPSLRFLDLQGNGKKTKDSCEGLFKEMKQSSTLLILNTSS</sequence>
<evidence type="ECO:0000256" key="1">
    <source>
        <dbReference type="ARBA" id="ARBA00010617"/>
    </source>
</evidence>
<proteinExistence type="inferred from homology"/>
<dbReference type="eggNOG" id="KOG0156">
    <property type="taxonomic scope" value="Eukaryota"/>
</dbReference>
<dbReference type="Proteomes" id="UP000029120">
    <property type="component" value="Unassembled WGS sequence"/>
</dbReference>
<dbReference type="EMBL" id="KL990289">
    <property type="protein sequence ID" value="KFK22340.1"/>
    <property type="molecule type" value="Genomic_DNA"/>
</dbReference>
<dbReference type="GO" id="GO:0004497">
    <property type="term" value="F:monooxygenase activity"/>
    <property type="evidence" value="ECO:0007669"/>
    <property type="project" value="InterPro"/>
</dbReference>
<dbReference type="AlphaFoldDB" id="A0A087FXI8"/>
<dbReference type="GO" id="GO:0020037">
    <property type="term" value="F:heme binding"/>
    <property type="evidence" value="ECO:0007669"/>
    <property type="project" value="InterPro"/>
</dbReference>
<dbReference type="GO" id="GO:0016705">
    <property type="term" value="F:oxidoreductase activity, acting on paired donors, with incorporation or reduction of molecular oxygen"/>
    <property type="evidence" value="ECO:0007669"/>
    <property type="project" value="InterPro"/>
</dbReference>
<dbReference type="InterPro" id="IPR036396">
    <property type="entry name" value="Cyt_P450_sf"/>
</dbReference>
<dbReference type="GO" id="GO:0005506">
    <property type="term" value="F:iron ion binding"/>
    <property type="evidence" value="ECO:0007669"/>
    <property type="project" value="InterPro"/>
</dbReference>
<evidence type="ECO:0000313" key="2">
    <source>
        <dbReference type="EMBL" id="KFK22340.1"/>
    </source>
</evidence>
<gene>
    <name evidence="2" type="ORF">AALP_AAs51689U000100</name>
</gene>
<protein>
    <submittedName>
        <fullName evidence="2">Uncharacterized protein</fullName>
    </submittedName>
</protein>
<reference evidence="3" key="1">
    <citation type="journal article" date="2015" name="Nat. Plants">
        <title>Genome expansion of Arabis alpina linked with retrotransposition and reduced symmetric DNA methylation.</title>
        <authorList>
            <person name="Willing E.M."/>
            <person name="Rawat V."/>
            <person name="Mandakova T."/>
            <person name="Maumus F."/>
            <person name="James G.V."/>
            <person name="Nordstroem K.J."/>
            <person name="Becker C."/>
            <person name="Warthmann N."/>
            <person name="Chica C."/>
            <person name="Szarzynska B."/>
            <person name="Zytnicki M."/>
            <person name="Albani M.C."/>
            <person name="Kiefer C."/>
            <person name="Bergonzi S."/>
            <person name="Castaings L."/>
            <person name="Mateos J.L."/>
            <person name="Berns M.C."/>
            <person name="Bujdoso N."/>
            <person name="Piofczyk T."/>
            <person name="de Lorenzo L."/>
            <person name="Barrero-Sicilia C."/>
            <person name="Mateos I."/>
            <person name="Piednoel M."/>
            <person name="Hagmann J."/>
            <person name="Chen-Min-Tao R."/>
            <person name="Iglesias-Fernandez R."/>
            <person name="Schuster S.C."/>
            <person name="Alonso-Blanco C."/>
            <person name="Roudier F."/>
            <person name="Carbonero P."/>
            <person name="Paz-Ares J."/>
            <person name="Davis S.J."/>
            <person name="Pecinka A."/>
            <person name="Quesneville H."/>
            <person name="Colot V."/>
            <person name="Lysak M.A."/>
            <person name="Weigel D."/>
            <person name="Coupland G."/>
            <person name="Schneeberger K."/>
        </authorList>
    </citation>
    <scope>NUCLEOTIDE SEQUENCE [LARGE SCALE GENOMIC DNA]</scope>
    <source>
        <strain evidence="3">cv. Pajares</strain>
    </source>
</reference>
<accession>A0A087FXI8</accession>
<dbReference type="Pfam" id="PF00067">
    <property type="entry name" value="p450"/>
    <property type="match status" value="1"/>
</dbReference>
<organism evidence="2 3">
    <name type="scientific">Arabis alpina</name>
    <name type="common">Alpine rock-cress</name>
    <dbReference type="NCBI Taxonomy" id="50452"/>
    <lineage>
        <taxon>Eukaryota</taxon>
        <taxon>Viridiplantae</taxon>
        <taxon>Streptophyta</taxon>
        <taxon>Embryophyta</taxon>
        <taxon>Tracheophyta</taxon>
        <taxon>Spermatophyta</taxon>
        <taxon>Magnoliopsida</taxon>
        <taxon>eudicotyledons</taxon>
        <taxon>Gunneridae</taxon>
        <taxon>Pentapetalae</taxon>
        <taxon>rosids</taxon>
        <taxon>malvids</taxon>
        <taxon>Brassicales</taxon>
        <taxon>Brassicaceae</taxon>
        <taxon>Arabideae</taxon>
        <taxon>Arabis</taxon>
    </lineage>
</organism>